<evidence type="ECO:0000313" key="20">
    <source>
        <dbReference type="EMBL" id="KAG6461948.1"/>
    </source>
</evidence>
<keyword evidence="7 17" id="KW-0812">Transmembrane</keyword>
<evidence type="ECO:0000256" key="6">
    <source>
        <dbReference type="ARBA" id="ARBA00022475"/>
    </source>
</evidence>
<evidence type="ECO:0000259" key="19">
    <source>
        <dbReference type="Pfam" id="PF22572"/>
    </source>
</evidence>
<dbReference type="GO" id="GO:0005743">
    <property type="term" value="C:mitochondrial inner membrane"/>
    <property type="evidence" value="ECO:0007669"/>
    <property type="project" value="UniProtKB-SubCell"/>
</dbReference>
<keyword evidence="11" id="KW-0297">G-protein coupled receptor</keyword>
<reference evidence="20" key="2">
    <citation type="submission" date="2020-12" db="EMBL/GenBank/DDBJ databases">
        <authorList>
            <person name="Kanost M."/>
        </authorList>
    </citation>
    <scope>NUCLEOTIDE SEQUENCE</scope>
</reference>
<protein>
    <recommendedName>
        <fullName evidence="19">GPR158/179 extracellular domain-containing protein</fullName>
    </recommendedName>
</protein>
<feature type="transmembrane region" description="Helical" evidence="17">
    <location>
        <begin position="872"/>
        <end position="889"/>
    </location>
</feature>
<evidence type="ECO:0000256" key="1">
    <source>
        <dbReference type="ARBA" id="ARBA00004448"/>
    </source>
</evidence>
<organism evidence="20 21">
    <name type="scientific">Manduca sexta</name>
    <name type="common">Tobacco hawkmoth</name>
    <name type="synonym">Tobacco hornworm</name>
    <dbReference type="NCBI Taxonomy" id="7130"/>
    <lineage>
        <taxon>Eukaryota</taxon>
        <taxon>Metazoa</taxon>
        <taxon>Ecdysozoa</taxon>
        <taxon>Arthropoda</taxon>
        <taxon>Hexapoda</taxon>
        <taxon>Insecta</taxon>
        <taxon>Pterygota</taxon>
        <taxon>Neoptera</taxon>
        <taxon>Endopterygota</taxon>
        <taxon>Lepidoptera</taxon>
        <taxon>Glossata</taxon>
        <taxon>Ditrysia</taxon>
        <taxon>Bombycoidea</taxon>
        <taxon>Sphingidae</taxon>
        <taxon>Sphinginae</taxon>
        <taxon>Sphingini</taxon>
        <taxon>Manduca</taxon>
    </lineage>
</organism>
<dbReference type="GO" id="GO:0004930">
    <property type="term" value="F:G protein-coupled receptor activity"/>
    <property type="evidence" value="ECO:0007669"/>
    <property type="project" value="UniProtKB-KW"/>
</dbReference>
<keyword evidence="16" id="KW-0807">Transducer</keyword>
<keyword evidence="9" id="KW-0999">Mitochondrion inner membrane</keyword>
<comment type="subcellular location">
    <subcellularLocation>
        <location evidence="2">Cell membrane</location>
        <topology evidence="2">Multi-pass membrane protein</topology>
    </subcellularLocation>
    <subcellularLocation>
        <location evidence="1">Mitochondrion inner membrane</location>
        <topology evidence="1">Multi-pass membrane protein</topology>
    </subcellularLocation>
</comment>
<dbReference type="AlphaFoldDB" id="A0A921ZRA1"/>
<evidence type="ECO:0000256" key="14">
    <source>
        <dbReference type="ARBA" id="ARBA00023170"/>
    </source>
</evidence>
<feature type="domain" description="GPR158/179 extracellular" evidence="19">
    <location>
        <begin position="264"/>
        <end position="367"/>
    </location>
</feature>
<gene>
    <name evidence="20" type="ORF">O3G_MSEX012953</name>
</gene>
<feature type="signal peptide" evidence="18">
    <location>
        <begin position="1"/>
        <end position="22"/>
    </location>
</feature>
<dbReference type="GO" id="GO:0005886">
    <property type="term" value="C:plasma membrane"/>
    <property type="evidence" value="ECO:0007669"/>
    <property type="project" value="UniProtKB-SubCell"/>
</dbReference>
<dbReference type="InterPro" id="IPR005336">
    <property type="entry name" value="MPC"/>
</dbReference>
<keyword evidence="15" id="KW-0325">Glycoprotein</keyword>
<accession>A0A921ZRA1</accession>
<evidence type="ECO:0000313" key="21">
    <source>
        <dbReference type="Proteomes" id="UP000791440"/>
    </source>
</evidence>
<evidence type="ECO:0000256" key="5">
    <source>
        <dbReference type="ARBA" id="ARBA00022448"/>
    </source>
</evidence>
<dbReference type="Pfam" id="PF22572">
    <property type="entry name" value="GPR158_179_EC"/>
    <property type="match status" value="2"/>
</dbReference>
<feature type="chain" id="PRO_5038125470" description="GPR158/179 extracellular domain-containing protein" evidence="18">
    <location>
        <begin position="23"/>
        <end position="934"/>
    </location>
</feature>
<dbReference type="Pfam" id="PF03650">
    <property type="entry name" value="MPC"/>
    <property type="match status" value="1"/>
</dbReference>
<comment type="similarity">
    <text evidence="3">Belongs to the mitochondrial pyruvate carrier (MPC) (TC 2.A.105) family.</text>
</comment>
<evidence type="ECO:0000256" key="18">
    <source>
        <dbReference type="SAM" id="SignalP"/>
    </source>
</evidence>
<evidence type="ECO:0000256" key="15">
    <source>
        <dbReference type="ARBA" id="ARBA00023180"/>
    </source>
</evidence>
<keyword evidence="12" id="KW-0496">Mitochondrion</keyword>
<keyword evidence="6" id="KW-1003">Cell membrane</keyword>
<evidence type="ECO:0000256" key="4">
    <source>
        <dbReference type="ARBA" id="ARBA00007242"/>
    </source>
</evidence>
<evidence type="ECO:0000256" key="3">
    <source>
        <dbReference type="ARBA" id="ARBA00006416"/>
    </source>
</evidence>
<keyword evidence="10 17" id="KW-1133">Transmembrane helix</keyword>
<evidence type="ECO:0000256" key="16">
    <source>
        <dbReference type="ARBA" id="ARBA00023224"/>
    </source>
</evidence>
<dbReference type="PANTHER" id="PTHR32546">
    <property type="entry name" value="G-PROTEIN COUPLED RECEPTOR 158-RELATED"/>
    <property type="match status" value="1"/>
</dbReference>
<sequence>MDTINCSLLLISVCALLWGVAGQYEWQIRDAFDEVRGKMDKINAENCYISHLDDLYLPEDSVSHHPDVKDINVNPVFPNRTAMLHLHNMAMNRAFFWSYILQSRFIRPAINDTYDPGMMYYFLSSVADVSANPYINASSIYFSPNMSYTSSYRGFFNKTLPRFAPRAFRADDFNDPVHLQKISTLNTFYVEDLGAFDPSSLSKDYTSEFYRTNEWYKLWLPDRVERRHDTKTTYQVTIRYANNTNETFTFHGPPGNDESPGPVNWTRPYYDCGRLGKWLVAAVSPVADIFPRHTQFRHIEYPTYTAAVVMEMDYDRIDINQCPLSDGNVPPNRFASTARCKETTECEPLHGWGFRRGGYQCRCSPGYRLPNIVRRPYLGEIIERATADQYYNNFDCKKIGWIQRLPVKWERAHPFLRAIYRDRYYEYVNATAGPDALHTERVNVYEVLNFIRGVQPSNCSKYNPTDLFLNGDIAFGAEEQFENQAKMAVRLANFISAFLQVSDPQEVFSGNRVADKPLTEDQMIGETLAIILGDSKIWSAATYWDRNKFTNRTFFAPFAYKTELNTRKFKVEDLARLNNTDEIYTSKPWFQFLKQRWLTNFDALERFNLEMKLRDDEMGKYLKKNEKYPTFYRAANLKHGHWTQPYYDCNGHLKQWVITYVSPFFGWDNVKVKLEFKGVVAVTMSLMSLDINQCPDKYYVPNAFKGTDKCDRRSSYCVPILGRGFEAGGYKCECLQGYEYPFEDPITYYDGQIVEAEFQNIIADKQTRIDMFKCRLAGAAALQSNFLVLMCLLMVIFKLSCIICNEIYQFFGRYVQDTANMGLVGNLLKQLKSKEFREYLMSTHFWGPVANWGIPLAAIADTRKDPSFISGKMTFALSLYSLMFMRFAWKVQPRNLLLFACHFTNECAQLTQGARFINHHYLQGADKTDIKGKK</sequence>
<evidence type="ECO:0000256" key="11">
    <source>
        <dbReference type="ARBA" id="ARBA00023040"/>
    </source>
</evidence>
<dbReference type="EMBL" id="JH668792">
    <property type="protein sequence ID" value="KAG6461948.1"/>
    <property type="molecule type" value="Genomic_DNA"/>
</dbReference>
<evidence type="ECO:0000256" key="8">
    <source>
        <dbReference type="ARBA" id="ARBA00022729"/>
    </source>
</evidence>
<name>A0A921ZRA1_MANSE</name>
<keyword evidence="13 17" id="KW-0472">Membrane</keyword>
<evidence type="ECO:0000256" key="12">
    <source>
        <dbReference type="ARBA" id="ARBA00023128"/>
    </source>
</evidence>
<evidence type="ECO:0000256" key="17">
    <source>
        <dbReference type="SAM" id="Phobius"/>
    </source>
</evidence>
<dbReference type="InterPro" id="IPR043458">
    <property type="entry name" value="GPR158/179"/>
</dbReference>
<evidence type="ECO:0000256" key="10">
    <source>
        <dbReference type="ARBA" id="ARBA00022989"/>
    </source>
</evidence>
<reference evidence="20" key="1">
    <citation type="journal article" date="2016" name="Insect Biochem. Mol. Biol.">
        <title>Multifaceted biological insights from a draft genome sequence of the tobacco hornworm moth, Manduca sexta.</title>
        <authorList>
            <person name="Kanost M.R."/>
            <person name="Arrese E.L."/>
            <person name="Cao X."/>
            <person name="Chen Y.R."/>
            <person name="Chellapilla S."/>
            <person name="Goldsmith M.R."/>
            <person name="Grosse-Wilde E."/>
            <person name="Heckel D.G."/>
            <person name="Herndon N."/>
            <person name="Jiang H."/>
            <person name="Papanicolaou A."/>
            <person name="Qu J."/>
            <person name="Soulages J.L."/>
            <person name="Vogel H."/>
            <person name="Walters J."/>
            <person name="Waterhouse R.M."/>
            <person name="Ahn S.J."/>
            <person name="Almeida F.C."/>
            <person name="An C."/>
            <person name="Aqrawi P."/>
            <person name="Bretschneider A."/>
            <person name="Bryant W.B."/>
            <person name="Bucks S."/>
            <person name="Chao H."/>
            <person name="Chevignon G."/>
            <person name="Christen J.M."/>
            <person name="Clarke D.F."/>
            <person name="Dittmer N.T."/>
            <person name="Ferguson L.C.F."/>
            <person name="Garavelou S."/>
            <person name="Gordon K.H.J."/>
            <person name="Gunaratna R.T."/>
            <person name="Han Y."/>
            <person name="Hauser F."/>
            <person name="He Y."/>
            <person name="Heidel-Fischer H."/>
            <person name="Hirsh A."/>
            <person name="Hu Y."/>
            <person name="Jiang H."/>
            <person name="Kalra D."/>
            <person name="Klinner C."/>
            <person name="Konig C."/>
            <person name="Kovar C."/>
            <person name="Kroll A.R."/>
            <person name="Kuwar S.S."/>
            <person name="Lee S.L."/>
            <person name="Lehman R."/>
            <person name="Li K."/>
            <person name="Li Z."/>
            <person name="Liang H."/>
            <person name="Lovelace S."/>
            <person name="Lu Z."/>
            <person name="Mansfield J.H."/>
            <person name="McCulloch K.J."/>
            <person name="Mathew T."/>
            <person name="Morton B."/>
            <person name="Muzny D.M."/>
            <person name="Neunemann D."/>
            <person name="Ongeri F."/>
            <person name="Pauchet Y."/>
            <person name="Pu L.L."/>
            <person name="Pyrousis I."/>
            <person name="Rao X.J."/>
            <person name="Redding A."/>
            <person name="Roesel C."/>
            <person name="Sanchez-Gracia A."/>
            <person name="Schaack S."/>
            <person name="Shukla A."/>
            <person name="Tetreau G."/>
            <person name="Wang Y."/>
            <person name="Xiong G.H."/>
            <person name="Traut W."/>
            <person name="Walsh T.K."/>
            <person name="Worley K.C."/>
            <person name="Wu D."/>
            <person name="Wu W."/>
            <person name="Wu Y.Q."/>
            <person name="Zhang X."/>
            <person name="Zou Z."/>
            <person name="Zucker H."/>
            <person name="Briscoe A.D."/>
            <person name="Burmester T."/>
            <person name="Clem R.J."/>
            <person name="Feyereisen R."/>
            <person name="Grimmelikhuijzen C.J.P."/>
            <person name="Hamodrakas S.J."/>
            <person name="Hansson B.S."/>
            <person name="Huguet E."/>
            <person name="Jermiin L.S."/>
            <person name="Lan Q."/>
            <person name="Lehman H.K."/>
            <person name="Lorenzen M."/>
            <person name="Merzendorfer H."/>
            <person name="Michalopoulos I."/>
            <person name="Morton D.B."/>
            <person name="Muthukrishnan S."/>
            <person name="Oakeshott J.G."/>
            <person name="Palmer W."/>
            <person name="Park Y."/>
            <person name="Passarelli A.L."/>
            <person name="Rozas J."/>
            <person name="Schwartz L.M."/>
            <person name="Smith W."/>
            <person name="Southgate A."/>
            <person name="Vilcinskas A."/>
            <person name="Vogt R."/>
            <person name="Wang P."/>
            <person name="Werren J."/>
            <person name="Yu X.Q."/>
            <person name="Zhou J.J."/>
            <person name="Brown S.J."/>
            <person name="Scherer S.E."/>
            <person name="Richards S."/>
            <person name="Blissard G.W."/>
        </authorList>
    </citation>
    <scope>NUCLEOTIDE SEQUENCE</scope>
</reference>
<proteinExistence type="inferred from homology"/>
<dbReference type="CDD" id="cd00054">
    <property type="entry name" value="EGF_CA"/>
    <property type="match status" value="1"/>
</dbReference>
<keyword evidence="8 18" id="KW-0732">Signal</keyword>
<dbReference type="Proteomes" id="UP000791440">
    <property type="component" value="Unassembled WGS sequence"/>
</dbReference>
<dbReference type="GO" id="GO:0006850">
    <property type="term" value="P:pyruvate import into mitochondria"/>
    <property type="evidence" value="ECO:0007669"/>
    <property type="project" value="InterPro"/>
</dbReference>
<evidence type="ECO:0000256" key="9">
    <source>
        <dbReference type="ARBA" id="ARBA00022792"/>
    </source>
</evidence>
<keyword evidence="21" id="KW-1185">Reference proteome</keyword>
<evidence type="ECO:0000256" key="7">
    <source>
        <dbReference type="ARBA" id="ARBA00022692"/>
    </source>
</evidence>
<comment type="similarity">
    <text evidence="4">Belongs to the G-protein coupled receptor 3 family.</text>
</comment>
<evidence type="ECO:0000256" key="2">
    <source>
        <dbReference type="ARBA" id="ARBA00004651"/>
    </source>
</evidence>
<feature type="transmembrane region" description="Helical" evidence="17">
    <location>
        <begin position="776"/>
        <end position="797"/>
    </location>
</feature>
<evidence type="ECO:0000256" key="13">
    <source>
        <dbReference type="ARBA" id="ARBA00023136"/>
    </source>
</evidence>
<keyword evidence="5" id="KW-0813">Transport</keyword>
<dbReference type="InterPro" id="IPR054714">
    <property type="entry name" value="GPR158_179_extracellular"/>
</dbReference>
<comment type="caution">
    <text evidence="20">The sequence shown here is derived from an EMBL/GenBank/DDBJ whole genome shotgun (WGS) entry which is preliminary data.</text>
</comment>
<feature type="domain" description="GPR158/179 extracellular" evidence="19">
    <location>
        <begin position="641"/>
        <end position="738"/>
    </location>
</feature>
<dbReference type="PANTHER" id="PTHR32546:SF25">
    <property type="entry name" value="MIP05539P"/>
    <property type="match status" value="1"/>
</dbReference>
<keyword evidence="14" id="KW-0675">Receptor</keyword>